<protein>
    <submittedName>
        <fullName evidence="3">Lipocalin-like domain-containing protein</fullName>
    </submittedName>
</protein>
<keyword evidence="2" id="KW-1185">Reference proteome</keyword>
<name>A0A183J4S9_9BILA</name>
<reference evidence="3" key="1">
    <citation type="submission" date="2016-06" db="UniProtKB">
        <authorList>
            <consortium name="WormBaseParasite"/>
        </authorList>
    </citation>
    <scope>IDENTIFICATION</scope>
</reference>
<dbReference type="EMBL" id="UZAM01014706">
    <property type="protein sequence ID" value="VDP35287.1"/>
    <property type="molecule type" value="Genomic_DNA"/>
</dbReference>
<evidence type="ECO:0000313" key="3">
    <source>
        <dbReference type="WBParaSite" id="SBAD_0001125301-mRNA-1"/>
    </source>
</evidence>
<reference evidence="1 2" key="2">
    <citation type="submission" date="2018-11" db="EMBL/GenBank/DDBJ databases">
        <authorList>
            <consortium name="Pathogen Informatics"/>
        </authorList>
    </citation>
    <scope>NUCLEOTIDE SEQUENCE [LARGE SCALE GENOMIC DNA]</scope>
</reference>
<organism evidence="3">
    <name type="scientific">Soboliphyme baturini</name>
    <dbReference type="NCBI Taxonomy" id="241478"/>
    <lineage>
        <taxon>Eukaryota</taxon>
        <taxon>Metazoa</taxon>
        <taxon>Ecdysozoa</taxon>
        <taxon>Nematoda</taxon>
        <taxon>Enoplea</taxon>
        <taxon>Dorylaimia</taxon>
        <taxon>Dioctophymatida</taxon>
        <taxon>Dioctophymatoidea</taxon>
        <taxon>Soboliphymatidae</taxon>
        <taxon>Soboliphyme</taxon>
    </lineage>
</organism>
<dbReference type="WBParaSite" id="SBAD_0001125301-mRNA-1">
    <property type="protein sequence ID" value="SBAD_0001125301-mRNA-1"/>
    <property type="gene ID" value="SBAD_0001125301"/>
</dbReference>
<proteinExistence type="predicted"/>
<dbReference type="AlphaFoldDB" id="A0A183J4S9"/>
<evidence type="ECO:0000313" key="1">
    <source>
        <dbReference type="EMBL" id="VDP35287.1"/>
    </source>
</evidence>
<accession>A0A183J4S9</accession>
<sequence length="129" mass="14218">MVTLANEFLISIRWQEASHRTTIQEDGSGNLEAHRMIDAESEAVSAGRPMPLLTVIEGHVTVSTTYAKNVMCNISVLDRRFASGLPVRPYSGRTPVDNGDQRIYRRPGYIGTLVVFRPQAGTGCDRGLK</sequence>
<gene>
    <name evidence="1" type="ORF">SBAD_LOCUS10877</name>
</gene>
<evidence type="ECO:0000313" key="2">
    <source>
        <dbReference type="Proteomes" id="UP000270296"/>
    </source>
</evidence>
<dbReference type="Proteomes" id="UP000270296">
    <property type="component" value="Unassembled WGS sequence"/>
</dbReference>